<evidence type="ECO:0000313" key="4">
    <source>
        <dbReference type="Proteomes" id="UP000598227"/>
    </source>
</evidence>
<organism evidence="3 4">
    <name type="scientific">Aminobacter carboxidus</name>
    <dbReference type="NCBI Taxonomy" id="376165"/>
    <lineage>
        <taxon>Bacteria</taxon>
        <taxon>Pseudomonadati</taxon>
        <taxon>Pseudomonadota</taxon>
        <taxon>Alphaproteobacteria</taxon>
        <taxon>Hyphomicrobiales</taxon>
        <taxon>Phyllobacteriaceae</taxon>
        <taxon>Aminobacter</taxon>
    </lineage>
</organism>
<comment type="caution">
    <text evidence="3">The sequence shown here is derived from an EMBL/GenBank/DDBJ whole genome shotgun (WGS) entry which is preliminary data.</text>
</comment>
<evidence type="ECO:0000259" key="2">
    <source>
        <dbReference type="Pfam" id="PF18153"/>
    </source>
</evidence>
<dbReference type="Proteomes" id="UP000598227">
    <property type="component" value="Unassembled WGS sequence"/>
</dbReference>
<dbReference type="Pfam" id="PF18153">
    <property type="entry name" value="Cap15_CD_rec"/>
    <property type="match status" value="1"/>
</dbReference>
<evidence type="ECO:0000256" key="1">
    <source>
        <dbReference type="SAM" id="Phobius"/>
    </source>
</evidence>
<keyword evidence="4" id="KW-1185">Reference proteome</keyword>
<keyword evidence="1" id="KW-1133">Transmembrane helix</keyword>
<feature type="transmembrane region" description="Helical" evidence="1">
    <location>
        <begin position="55"/>
        <end position="74"/>
    </location>
</feature>
<dbReference type="InterPro" id="IPR041208">
    <property type="entry name" value="Cap15"/>
</dbReference>
<accession>A0ABR9GQS1</accession>
<reference evidence="3 4" key="1">
    <citation type="submission" date="2020-09" db="EMBL/GenBank/DDBJ databases">
        <title>Draft Genome Sequence of Aminobacter carboxidus type strain DSM 1086, a soil Gram-negative carboxydobacterium.</title>
        <authorList>
            <person name="Turrini P."/>
            <person name="Tescari M."/>
            <person name="Artuso I."/>
            <person name="Lugli G.A."/>
            <person name="Frangipani E."/>
            <person name="Ventura M."/>
            <person name="Visca P."/>
        </authorList>
    </citation>
    <scope>NUCLEOTIDE SEQUENCE [LARGE SCALE GENOMIC DNA]</scope>
    <source>
        <strain evidence="3 4">DSM 1086</strain>
    </source>
</reference>
<evidence type="ECO:0000313" key="3">
    <source>
        <dbReference type="EMBL" id="MBE1206034.1"/>
    </source>
</evidence>
<feature type="transmembrane region" description="Helical" evidence="1">
    <location>
        <begin position="20"/>
        <end position="43"/>
    </location>
</feature>
<proteinExistence type="predicted"/>
<protein>
    <recommendedName>
        <fullName evidence="2">CD-NTase-associated protein 15 domain-containing protein</fullName>
    </recommendedName>
</protein>
<feature type="domain" description="CD-NTase-associated protein 15" evidence="2">
    <location>
        <begin position="84"/>
        <end position="205"/>
    </location>
</feature>
<name>A0ABR9GQS1_9HYPH</name>
<gene>
    <name evidence="3" type="ORF">IHE39_17195</name>
</gene>
<dbReference type="RefSeq" id="WP_192567319.1">
    <property type="nucleotide sequence ID" value="NZ_JACZEP010000005.1"/>
</dbReference>
<keyword evidence="1" id="KW-0472">Membrane</keyword>
<dbReference type="EMBL" id="JACZEP010000005">
    <property type="protein sequence ID" value="MBE1206034.1"/>
    <property type="molecule type" value="Genomic_DNA"/>
</dbReference>
<sequence>MPWNIGFKTSRGGLDLRSLFTRFSISTVIVLAAAVWGGSLWVLSIPVDASYLKPFSLTVVVVTVILSVFEKWVWRCWPVYYFVSVPDLRGEWDVEILSTYKGETSIPTAIHGTATIKQTFSTLSIRISTKSSDSALKAERIVASADGAVEIYGVYQSEPDIHLRGSESEIHYGAFRYVVKDSPATLMTGTYWTDRITKGSIKLKRK</sequence>
<keyword evidence="1" id="KW-0812">Transmembrane</keyword>